<evidence type="ECO:0000313" key="1">
    <source>
        <dbReference type="EMBL" id="RZB47137.1"/>
    </source>
</evidence>
<protein>
    <submittedName>
        <fullName evidence="1">Uncharacterized protein</fullName>
    </submittedName>
</protein>
<organism evidence="1 2">
    <name type="scientific">Glycine soja</name>
    <name type="common">Wild soybean</name>
    <dbReference type="NCBI Taxonomy" id="3848"/>
    <lineage>
        <taxon>Eukaryota</taxon>
        <taxon>Viridiplantae</taxon>
        <taxon>Streptophyta</taxon>
        <taxon>Embryophyta</taxon>
        <taxon>Tracheophyta</taxon>
        <taxon>Spermatophyta</taxon>
        <taxon>Magnoliopsida</taxon>
        <taxon>eudicotyledons</taxon>
        <taxon>Gunneridae</taxon>
        <taxon>Pentapetalae</taxon>
        <taxon>rosids</taxon>
        <taxon>fabids</taxon>
        <taxon>Fabales</taxon>
        <taxon>Fabaceae</taxon>
        <taxon>Papilionoideae</taxon>
        <taxon>50 kb inversion clade</taxon>
        <taxon>NPAAA clade</taxon>
        <taxon>indigoferoid/millettioid clade</taxon>
        <taxon>Phaseoleae</taxon>
        <taxon>Glycine</taxon>
        <taxon>Glycine subgen. Soja</taxon>
    </lineage>
</organism>
<dbReference type="Proteomes" id="UP000289340">
    <property type="component" value="Chromosome 19"/>
</dbReference>
<proteinExistence type="predicted"/>
<reference evidence="1 2" key="1">
    <citation type="submission" date="2018-09" db="EMBL/GenBank/DDBJ databases">
        <title>A high-quality reference genome of wild soybean provides a powerful tool to mine soybean genomes.</title>
        <authorList>
            <person name="Xie M."/>
            <person name="Chung C.Y.L."/>
            <person name="Li M.-W."/>
            <person name="Wong F.-L."/>
            <person name="Chan T.-F."/>
            <person name="Lam H.-M."/>
        </authorList>
    </citation>
    <scope>NUCLEOTIDE SEQUENCE [LARGE SCALE GENOMIC DNA]</scope>
    <source>
        <strain evidence="2">cv. W05</strain>
        <tissue evidence="1">Hypocotyl of etiolated seedlings</tissue>
    </source>
</reference>
<evidence type="ECO:0000313" key="2">
    <source>
        <dbReference type="Proteomes" id="UP000289340"/>
    </source>
</evidence>
<accession>A0A445FEA0</accession>
<keyword evidence="2" id="KW-1185">Reference proteome</keyword>
<dbReference type="AlphaFoldDB" id="A0A445FEA0"/>
<name>A0A445FEA0_GLYSO</name>
<dbReference type="EMBL" id="QZWG01000019">
    <property type="protein sequence ID" value="RZB47137.1"/>
    <property type="molecule type" value="Genomic_DNA"/>
</dbReference>
<comment type="caution">
    <text evidence="1">The sequence shown here is derived from an EMBL/GenBank/DDBJ whole genome shotgun (WGS) entry which is preliminary data.</text>
</comment>
<gene>
    <name evidence="1" type="ORF">D0Y65_050959</name>
</gene>
<sequence>MTITLQDVATILGFPIVDDEIPSLFDQPFVDLRCSFNRSTNGYPYFITTHPLSLNIPSMILCSNWFLQLWITMYFPMFVVKRSKTTKPFDCHAKDPIPGESHRIKSTTSGSTHFFIEIIFGILDEVGALWNPPIIDHVVLDWLKMDPLANSKAKAIQTTN</sequence>